<evidence type="ECO:0000256" key="2">
    <source>
        <dbReference type="SAM" id="SignalP"/>
    </source>
</evidence>
<keyword evidence="5" id="KW-1185">Reference proteome</keyword>
<evidence type="ECO:0000259" key="3">
    <source>
        <dbReference type="Pfam" id="PF26165"/>
    </source>
</evidence>
<gene>
    <name evidence="4" type="ORF">TRSC58_03478</name>
</gene>
<evidence type="ECO:0000256" key="1">
    <source>
        <dbReference type="SAM" id="MobiDB-lite"/>
    </source>
</evidence>
<dbReference type="InterPro" id="IPR058774">
    <property type="entry name" value="RESC7"/>
</dbReference>
<feature type="signal peptide" evidence="2">
    <location>
        <begin position="1"/>
        <end position="20"/>
    </location>
</feature>
<dbReference type="Proteomes" id="UP000031737">
    <property type="component" value="Unassembled WGS sequence"/>
</dbReference>
<comment type="caution">
    <text evidence="4">The sequence shown here is derived from an EMBL/GenBank/DDBJ whole genome shotgun (WGS) entry which is preliminary data.</text>
</comment>
<proteinExistence type="predicted"/>
<name>A0A061J076_TRYRA</name>
<dbReference type="VEuPathDB" id="TriTrypDB:TRSC58_03478"/>
<dbReference type="OrthoDB" id="251509at2759"/>
<accession>A0A061J076</accession>
<protein>
    <recommendedName>
        <fullName evidence="3">RNA-editing substrate-binding complex 7 protein domain-containing protein</fullName>
    </recommendedName>
</protein>
<dbReference type="AlphaFoldDB" id="A0A061J076"/>
<feature type="chain" id="PRO_5001601474" description="RNA-editing substrate-binding complex 7 protein domain-containing protein" evidence="2">
    <location>
        <begin position="21"/>
        <end position="195"/>
    </location>
</feature>
<feature type="region of interest" description="Disordered" evidence="1">
    <location>
        <begin position="170"/>
        <end position="195"/>
    </location>
</feature>
<evidence type="ECO:0000313" key="5">
    <source>
        <dbReference type="Proteomes" id="UP000031737"/>
    </source>
</evidence>
<sequence length="195" mass="21749">MHFWSCCSFFFFLLRRGGLRKVEFEGMLGSGVTSARLALRLVGGHRALTAQAFLRCKSRPSTTSTHDSGVCRQTAQALFSLERFHRQSDSETERRKVESQAWRELRKLPDAVANSASIPDVADIVSAWCYFSRFWALGMQGPGETVCGKQNEGVSAGEEDIDVPLLERRAPTMQPPTADEAPPPRTNPLDEIIEF</sequence>
<dbReference type="CDD" id="cd23679">
    <property type="entry name" value="RESC7"/>
    <property type="match status" value="1"/>
</dbReference>
<dbReference type="EMBL" id="AUPL01003478">
    <property type="protein sequence ID" value="ESL08813.1"/>
    <property type="molecule type" value="Genomic_DNA"/>
</dbReference>
<feature type="domain" description="RNA-editing substrate-binding complex 7 protein" evidence="3">
    <location>
        <begin position="61"/>
        <end position="142"/>
    </location>
</feature>
<evidence type="ECO:0000313" key="4">
    <source>
        <dbReference type="EMBL" id="ESL08813.1"/>
    </source>
</evidence>
<organism evidence="4 5">
    <name type="scientific">Trypanosoma rangeli SC58</name>
    <dbReference type="NCBI Taxonomy" id="429131"/>
    <lineage>
        <taxon>Eukaryota</taxon>
        <taxon>Discoba</taxon>
        <taxon>Euglenozoa</taxon>
        <taxon>Kinetoplastea</taxon>
        <taxon>Metakinetoplastina</taxon>
        <taxon>Trypanosomatida</taxon>
        <taxon>Trypanosomatidae</taxon>
        <taxon>Trypanosoma</taxon>
        <taxon>Herpetosoma</taxon>
    </lineage>
</organism>
<dbReference type="Pfam" id="PF26165">
    <property type="entry name" value="RESC7"/>
    <property type="match status" value="1"/>
</dbReference>
<keyword evidence="2" id="KW-0732">Signal</keyword>
<reference evidence="4 5" key="1">
    <citation type="submission" date="2013-07" db="EMBL/GenBank/DDBJ databases">
        <authorList>
            <person name="Stoco P.H."/>
            <person name="Wagner G."/>
            <person name="Gerber A."/>
            <person name="Zaha A."/>
            <person name="Thompson C."/>
            <person name="Bartholomeu D.C."/>
            <person name="Luckemeyer D.D."/>
            <person name="Bahia D."/>
            <person name="Loreto E."/>
            <person name="Prestes E.B."/>
            <person name="Lima F.M."/>
            <person name="Rodrigues-Luiz G."/>
            <person name="Vallejo G.A."/>
            <person name="Filho J.F."/>
            <person name="Monteiro K.M."/>
            <person name="Tyler K.M."/>
            <person name="de Almeida L.G."/>
            <person name="Ortiz M.F."/>
            <person name="Siervo M.A."/>
            <person name="de Moraes M.H."/>
            <person name="Cunha O.L."/>
            <person name="Mendonca-Neto R."/>
            <person name="Silva R."/>
            <person name="Teixeira S.M."/>
            <person name="Murta S.M."/>
            <person name="Sincero T.C."/>
            <person name="Mendes T.A."/>
            <person name="Urmenyi T.P."/>
            <person name="Silva V.G."/>
            <person name="da Rocha W.D."/>
            <person name="Andersson B."/>
            <person name="Romanha A.J."/>
            <person name="Steindel M."/>
            <person name="de Vasconcelos A.T."/>
            <person name="Grisard E.C."/>
        </authorList>
    </citation>
    <scope>NUCLEOTIDE SEQUENCE [LARGE SCALE GENOMIC DNA]</scope>
    <source>
        <strain evidence="4 5">SC58</strain>
    </source>
</reference>